<protein>
    <submittedName>
        <fullName evidence="1">Uncharacterized protein</fullName>
    </submittedName>
</protein>
<organism evidence="1">
    <name type="scientific">marine sediment metagenome</name>
    <dbReference type="NCBI Taxonomy" id="412755"/>
    <lineage>
        <taxon>unclassified sequences</taxon>
        <taxon>metagenomes</taxon>
        <taxon>ecological metagenomes</taxon>
    </lineage>
</organism>
<dbReference type="AlphaFoldDB" id="X1AY12"/>
<comment type="caution">
    <text evidence="1">The sequence shown here is derived from an EMBL/GenBank/DDBJ whole genome shotgun (WGS) entry which is preliminary data.</text>
</comment>
<reference evidence="1" key="1">
    <citation type="journal article" date="2014" name="Front. Microbiol.">
        <title>High frequency of phylogenetically diverse reductive dehalogenase-homologous genes in deep subseafloor sedimentary metagenomes.</title>
        <authorList>
            <person name="Kawai M."/>
            <person name="Futagami T."/>
            <person name="Toyoda A."/>
            <person name="Takaki Y."/>
            <person name="Nishi S."/>
            <person name="Hori S."/>
            <person name="Arai W."/>
            <person name="Tsubouchi T."/>
            <person name="Morono Y."/>
            <person name="Uchiyama I."/>
            <person name="Ito T."/>
            <person name="Fujiyama A."/>
            <person name="Inagaki F."/>
            <person name="Takami H."/>
        </authorList>
    </citation>
    <scope>NUCLEOTIDE SEQUENCE</scope>
    <source>
        <strain evidence="1">Expedition CK06-06</strain>
    </source>
</reference>
<feature type="non-terminal residue" evidence="1">
    <location>
        <position position="1"/>
    </location>
</feature>
<gene>
    <name evidence="1" type="ORF">S01H4_29169</name>
</gene>
<proteinExistence type="predicted"/>
<name>X1AY12_9ZZZZ</name>
<evidence type="ECO:0000313" key="1">
    <source>
        <dbReference type="EMBL" id="GAG76993.1"/>
    </source>
</evidence>
<accession>X1AY12</accession>
<dbReference type="EMBL" id="BART01014767">
    <property type="protein sequence ID" value="GAG76993.1"/>
    <property type="molecule type" value="Genomic_DNA"/>
</dbReference>
<sequence length="43" mass="5075">GNCGDIIYPGELYEIVDGKIYHTNCAPKQQKRIKRESFKYIER</sequence>